<gene>
    <name evidence="2" type="ORF">EI290_09680</name>
</gene>
<evidence type="ECO:0000256" key="1">
    <source>
        <dbReference type="SAM" id="Phobius"/>
    </source>
</evidence>
<keyword evidence="3" id="KW-1185">Reference proteome</keyword>
<protein>
    <submittedName>
        <fullName evidence="2">Uncharacterized protein</fullName>
    </submittedName>
</protein>
<feature type="transmembrane region" description="Helical" evidence="1">
    <location>
        <begin position="86"/>
        <end position="104"/>
    </location>
</feature>
<comment type="caution">
    <text evidence="2">The sequence shown here is derived from an EMBL/GenBank/DDBJ whole genome shotgun (WGS) entry which is preliminary data.</text>
</comment>
<name>A0A428JLK4_9BACT</name>
<dbReference type="Proteomes" id="UP000280066">
    <property type="component" value="Unassembled WGS sequence"/>
</dbReference>
<keyword evidence="1" id="KW-1133">Transmembrane helix</keyword>
<proteinExistence type="predicted"/>
<dbReference type="AlphaFoldDB" id="A0A428JLK4"/>
<sequence length="106" mass="11940">MICVPRTQANTVTDALRRYDVLREAHQVQTRLLVQLTAADSLRRRQVVTLRSAADSSARATQLLSRRLDVSQQRSQLWQGRARRRGWLVAGLTTVLGSIVYLSLAP</sequence>
<keyword evidence="1" id="KW-0812">Transmembrane</keyword>
<organism evidence="2 3">
    <name type="scientific">Hymenobacter metallilatus</name>
    <dbReference type="NCBI Taxonomy" id="2493666"/>
    <lineage>
        <taxon>Bacteria</taxon>
        <taxon>Pseudomonadati</taxon>
        <taxon>Bacteroidota</taxon>
        <taxon>Cytophagia</taxon>
        <taxon>Cytophagales</taxon>
        <taxon>Hymenobacteraceae</taxon>
        <taxon>Hymenobacter</taxon>
    </lineage>
</organism>
<evidence type="ECO:0000313" key="3">
    <source>
        <dbReference type="Proteomes" id="UP000280066"/>
    </source>
</evidence>
<accession>A0A428JLK4</accession>
<evidence type="ECO:0000313" key="2">
    <source>
        <dbReference type="EMBL" id="RSK33966.1"/>
    </source>
</evidence>
<keyword evidence="1" id="KW-0472">Membrane</keyword>
<dbReference type="RefSeq" id="WP_125429139.1">
    <property type="nucleotide sequence ID" value="NZ_RWIS01000005.1"/>
</dbReference>
<reference evidence="2 3" key="1">
    <citation type="submission" date="2018-12" db="EMBL/GenBank/DDBJ databases">
        <authorList>
            <person name="Feng G."/>
            <person name="Zhu H."/>
        </authorList>
    </citation>
    <scope>NUCLEOTIDE SEQUENCE [LARGE SCALE GENOMIC DNA]</scope>
    <source>
        <strain evidence="2 3">9PBR-2</strain>
    </source>
</reference>
<dbReference type="EMBL" id="RWIS01000005">
    <property type="protein sequence ID" value="RSK33966.1"/>
    <property type="molecule type" value="Genomic_DNA"/>
</dbReference>